<dbReference type="SUPFAM" id="SSF56954">
    <property type="entry name" value="Outer membrane efflux proteins (OEP)"/>
    <property type="match status" value="1"/>
</dbReference>
<accession>A0AAW6U0A8</accession>
<proteinExistence type="inferred from homology"/>
<dbReference type="GO" id="GO:0005886">
    <property type="term" value="C:plasma membrane"/>
    <property type="evidence" value="ECO:0007669"/>
    <property type="project" value="UniProtKB-SubCell"/>
</dbReference>
<dbReference type="Gene3D" id="1.20.1600.10">
    <property type="entry name" value="Outer membrane efflux proteins (OEP)"/>
    <property type="match status" value="1"/>
</dbReference>
<organism evidence="4 5">
    <name type="scientific">Anaerobaca lacustris</name>
    <dbReference type="NCBI Taxonomy" id="3044600"/>
    <lineage>
        <taxon>Bacteria</taxon>
        <taxon>Pseudomonadati</taxon>
        <taxon>Planctomycetota</taxon>
        <taxon>Phycisphaerae</taxon>
        <taxon>Sedimentisphaerales</taxon>
        <taxon>Anaerobacaceae</taxon>
        <taxon>Anaerobaca</taxon>
    </lineage>
</organism>
<comment type="similarity">
    <text evidence="1 2">Belongs to the outer membrane factor (OMF) (TC 1.B.17) family.</text>
</comment>
<evidence type="ECO:0000256" key="3">
    <source>
        <dbReference type="SAM" id="Coils"/>
    </source>
</evidence>
<dbReference type="NCBIfam" id="TIGR01845">
    <property type="entry name" value="outer_NodT"/>
    <property type="match status" value="1"/>
</dbReference>
<keyword evidence="2" id="KW-0564">Palmitate</keyword>
<keyword evidence="2" id="KW-0449">Lipoprotein</keyword>
<evidence type="ECO:0000313" key="4">
    <source>
        <dbReference type="EMBL" id="MDI6448678.1"/>
    </source>
</evidence>
<keyword evidence="3" id="KW-0175">Coiled coil</keyword>
<dbReference type="AlphaFoldDB" id="A0AAW6U0A8"/>
<dbReference type="EMBL" id="JASCXX010000006">
    <property type="protein sequence ID" value="MDI6448678.1"/>
    <property type="molecule type" value="Genomic_DNA"/>
</dbReference>
<comment type="subcellular location">
    <subcellularLocation>
        <location evidence="2">Cell membrane</location>
        <topology evidence="2">Lipid-anchor</topology>
    </subcellularLocation>
</comment>
<dbReference type="InterPro" id="IPR003423">
    <property type="entry name" value="OMP_efflux"/>
</dbReference>
<dbReference type="GO" id="GO:0015562">
    <property type="term" value="F:efflux transmembrane transporter activity"/>
    <property type="evidence" value="ECO:0007669"/>
    <property type="project" value="InterPro"/>
</dbReference>
<protein>
    <submittedName>
        <fullName evidence="4">Efflux transporter outer membrane subunit</fullName>
    </submittedName>
</protein>
<name>A0AAW6U0A8_9BACT</name>
<dbReference type="PANTHER" id="PTHR30203:SF31">
    <property type="entry name" value="RND EFFLUX SYSTEM, OUTER MEMBRANE LIPOPROTEIN, NODT"/>
    <property type="match status" value="1"/>
</dbReference>
<evidence type="ECO:0000313" key="5">
    <source>
        <dbReference type="Proteomes" id="UP001431776"/>
    </source>
</evidence>
<evidence type="ECO:0000256" key="2">
    <source>
        <dbReference type="RuleBase" id="RU362097"/>
    </source>
</evidence>
<keyword evidence="5" id="KW-1185">Reference proteome</keyword>
<dbReference type="Pfam" id="PF02321">
    <property type="entry name" value="OEP"/>
    <property type="match status" value="2"/>
</dbReference>
<dbReference type="RefSeq" id="WP_349244088.1">
    <property type="nucleotide sequence ID" value="NZ_JASCXX010000006.1"/>
</dbReference>
<dbReference type="PANTHER" id="PTHR30203">
    <property type="entry name" value="OUTER MEMBRANE CATION EFFLUX PROTEIN"/>
    <property type="match status" value="1"/>
</dbReference>
<evidence type="ECO:0000256" key="1">
    <source>
        <dbReference type="ARBA" id="ARBA00007613"/>
    </source>
</evidence>
<gene>
    <name evidence="4" type="ORF">QJ522_06450</name>
</gene>
<reference evidence="4" key="1">
    <citation type="submission" date="2023-05" db="EMBL/GenBank/DDBJ databases">
        <title>Anaerotaeda fermentans gen. nov., sp. nov., a novel anaerobic planctomycete of the new family within the order Sedimentisphaerales isolated from Taman Peninsula, Russia.</title>
        <authorList>
            <person name="Khomyakova M.A."/>
            <person name="Merkel A.Y."/>
            <person name="Slobodkin A.I."/>
        </authorList>
    </citation>
    <scope>NUCLEOTIDE SEQUENCE</scope>
    <source>
        <strain evidence="4">M17dextr</strain>
    </source>
</reference>
<dbReference type="Gene3D" id="2.20.200.10">
    <property type="entry name" value="Outer membrane efflux proteins (OEP)"/>
    <property type="match status" value="1"/>
</dbReference>
<keyword evidence="2" id="KW-0472">Membrane</keyword>
<comment type="caution">
    <text evidence="4">The sequence shown here is derived from an EMBL/GenBank/DDBJ whole genome shotgun (WGS) entry which is preliminary data.</text>
</comment>
<dbReference type="InterPro" id="IPR010131">
    <property type="entry name" value="MdtP/NodT-like"/>
</dbReference>
<feature type="coiled-coil region" evidence="3">
    <location>
        <begin position="389"/>
        <end position="419"/>
    </location>
</feature>
<sequence>MSIIRNAGSIKLLSWRYGAMALVMLAGCKVGPDHVAPEPAAPAAWRSELPTSLIGEPTDPNLLASWWTTLDDPQLSSLIERAVAGNLNLKTAQSRLRESRARRSIAKGAQFPTLNATGSATSRRTDTNVGFDSHGEVYSAGFDAGWELDLFGRVRRSVEAAEADLAAGEEDLRDVLVSLLAETALNYVELRTFQSRLAAAEAGLATQEESYELTLWRSQAGLDDELAMHQARYNLENTRSQIPSLRSGLSEAMNRLAVLLGETPGNLHAELAEPRAVPLPPERIAVGVPADTLRRRPDVRRAERELAAQTARVGAAMASLYPQLTLNGSIGLETTSLRDPLSERTWSISGGPRITLPLFDRTIRPNIEVQSALQEQALIRYEAAVLTCLEEVENALVAYGQELQRRENLREAMEAAQSAATLAQYKYQAGLTDFGNVLEAERSLLSFQDQLRQSDGAVTSNVIRLYKALGGGWTPMTAVAATQGPAEPL</sequence>
<keyword evidence="2" id="KW-0812">Transmembrane</keyword>
<dbReference type="Proteomes" id="UP001431776">
    <property type="component" value="Unassembled WGS sequence"/>
</dbReference>
<keyword evidence="2" id="KW-1134">Transmembrane beta strand</keyword>
<dbReference type="PROSITE" id="PS51257">
    <property type="entry name" value="PROKAR_LIPOPROTEIN"/>
    <property type="match status" value="1"/>
</dbReference>